<dbReference type="SUPFAM" id="SSF46785">
    <property type="entry name" value="Winged helix' DNA-binding domain"/>
    <property type="match status" value="1"/>
</dbReference>
<dbReference type="InterPro" id="IPR029016">
    <property type="entry name" value="GAF-like_dom_sf"/>
</dbReference>
<sequence length="275" mass="29380">MSADPVLPRVTMAEDPWCTTTPKRVAPESGGLRSVTTALDVLECFASDGDLGVSDIARRLGVAKSTAHRVLSTLAGRGFIEQDRDTGLYRLGLHLFELGMLVQARHPLRHAALPTLRQVAAQTGHTVNLGVADGPDVVFVERIEMGEGGRVLGHAGRRFPAHVTATGKALAAFDGELDRARRAAGFPPRARCTVRTEAQWDDTLQGVRLGGYAMAVDESFDGITSIAVPVLRGQHAIACVSVFGPTDAVHPQVDRIVPLLRAASRRISLATPFGR</sequence>
<keyword evidence="3" id="KW-0238">DNA-binding</keyword>
<dbReference type="EMBL" id="VIUW01000001">
    <property type="protein sequence ID" value="TWD16602.1"/>
    <property type="molecule type" value="Genomic_DNA"/>
</dbReference>
<comment type="function">
    <text evidence="5">May be an activator protein for the gylABX operon.</text>
</comment>
<dbReference type="InterPro" id="IPR011991">
    <property type="entry name" value="ArsR-like_HTH"/>
</dbReference>
<dbReference type="Pfam" id="PF09339">
    <property type="entry name" value="HTH_IclR"/>
    <property type="match status" value="1"/>
</dbReference>
<evidence type="ECO:0000259" key="8">
    <source>
        <dbReference type="PROSITE" id="PS51078"/>
    </source>
</evidence>
<dbReference type="RefSeq" id="WP_144854708.1">
    <property type="nucleotide sequence ID" value="NZ_BAAAYT010000001.1"/>
</dbReference>
<dbReference type="GO" id="GO:0006071">
    <property type="term" value="P:glycerol metabolic process"/>
    <property type="evidence" value="ECO:0007669"/>
    <property type="project" value="UniProtKB-KW"/>
</dbReference>
<dbReference type="GO" id="GO:0003700">
    <property type="term" value="F:DNA-binding transcription factor activity"/>
    <property type="evidence" value="ECO:0007669"/>
    <property type="project" value="TreeGrafter"/>
</dbReference>
<dbReference type="InterPro" id="IPR014757">
    <property type="entry name" value="Tscrpt_reg_IclR_C"/>
</dbReference>
<reference evidence="9 10" key="1">
    <citation type="submission" date="2019-06" db="EMBL/GenBank/DDBJ databases">
        <title>Sequencing the genomes of 1000 actinobacteria strains.</title>
        <authorList>
            <person name="Klenk H.-P."/>
        </authorList>
    </citation>
    <scope>NUCLEOTIDE SEQUENCE [LARGE SCALE GENOMIC DNA]</scope>
    <source>
        <strain evidence="9 10">DSM 18935</strain>
    </source>
</reference>
<evidence type="ECO:0000256" key="6">
    <source>
        <dbReference type="ARBA" id="ARBA00070406"/>
    </source>
</evidence>
<dbReference type="SMART" id="SM00346">
    <property type="entry name" value="HTH_ICLR"/>
    <property type="match status" value="1"/>
</dbReference>
<name>A0A560WFY4_9MICO</name>
<keyword evidence="1" id="KW-0319">Glycerol metabolism</keyword>
<comment type="caution">
    <text evidence="9">The sequence shown here is derived from an EMBL/GenBank/DDBJ whole genome shotgun (WGS) entry which is preliminary data.</text>
</comment>
<dbReference type="PROSITE" id="PS51078">
    <property type="entry name" value="ICLR_ED"/>
    <property type="match status" value="1"/>
</dbReference>
<dbReference type="InterPro" id="IPR036388">
    <property type="entry name" value="WH-like_DNA-bd_sf"/>
</dbReference>
<evidence type="ECO:0000313" key="9">
    <source>
        <dbReference type="EMBL" id="TWD16602.1"/>
    </source>
</evidence>
<dbReference type="InterPro" id="IPR050707">
    <property type="entry name" value="HTH_MetabolicPath_Reg"/>
</dbReference>
<dbReference type="PANTHER" id="PTHR30136">
    <property type="entry name" value="HELIX-TURN-HELIX TRANSCRIPTIONAL REGULATOR, ICLR FAMILY"/>
    <property type="match status" value="1"/>
</dbReference>
<evidence type="ECO:0000256" key="3">
    <source>
        <dbReference type="ARBA" id="ARBA00023125"/>
    </source>
</evidence>
<evidence type="ECO:0000256" key="1">
    <source>
        <dbReference type="ARBA" id="ARBA00022798"/>
    </source>
</evidence>
<dbReference type="Proteomes" id="UP000315628">
    <property type="component" value="Unassembled WGS sequence"/>
</dbReference>
<dbReference type="AlphaFoldDB" id="A0A560WFY4"/>
<dbReference type="Gene3D" id="1.10.10.10">
    <property type="entry name" value="Winged helix-like DNA-binding domain superfamily/Winged helix DNA-binding domain"/>
    <property type="match status" value="1"/>
</dbReference>
<proteinExistence type="predicted"/>
<dbReference type="InterPro" id="IPR036390">
    <property type="entry name" value="WH_DNA-bd_sf"/>
</dbReference>
<evidence type="ECO:0000256" key="2">
    <source>
        <dbReference type="ARBA" id="ARBA00023015"/>
    </source>
</evidence>
<dbReference type="SUPFAM" id="SSF55781">
    <property type="entry name" value="GAF domain-like"/>
    <property type="match status" value="1"/>
</dbReference>
<dbReference type="InterPro" id="IPR005471">
    <property type="entry name" value="Tscrpt_reg_IclR_N"/>
</dbReference>
<keyword evidence="10" id="KW-1185">Reference proteome</keyword>
<dbReference type="OrthoDB" id="7274111at2"/>
<dbReference type="GO" id="GO:0045892">
    <property type="term" value="P:negative regulation of DNA-templated transcription"/>
    <property type="evidence" value="ECO:0007669"/>
    <property type="project" value="TreeGrafter"/>
</dbReference>
<evidence type="ECO:0000313" key="10">
    <source>
        <dbReference type="Proteomes" id="UP000315628"/>
    </source>
</evidence>
<dbReference type="PROSITE" id="PS51077">
    <property type="entry name" value="HTH_ICLR"/>
    <property type="match status" value="1"/>
</dbReference>
<gene>
    <name evidence="9" type="ORF">FB557_0128</name>
</gene>
<dbReference type="CDD" id="cd00090">
    <property type="entry name" value="HTH_ARSR"/>
    <property type="match status" value="1"/>
</dbReference>
<keyword evidence="4" id="KW-0804">Transcription</keyword>
<dbReference type="PANTHER" id="PTHR30136:SF24">
    <property type="entry name" value="HTH-TYPE TRANSCRIPTIONAL REPRESSOR ALLR"/>
    <property type="match status" value="1"/>
</dbReference>
<evidence type="ECO:0000256" key="4">
    <source>
        <dbReference type="ARBA" id="ARBA00023163"/>
    </source>
</evidence>
<feature type="domain" description="IclR-ED" evidence="8">
    <location>
        <begin position="94"/>
        <end position="273"/>
    </location>
</feature>
<dbReference type="GO" id="GO:0003677">
    <property type="term" value="F:DNA binding"/>
    <property type="evidence" value="ECO:0007669"/>
    <property type="project" value="UniProtKB-KW"/>
</dbReference>
<evidence type="ECO:0000259" key="7">
    <source>
        <dbReference type="PROSITE" id="PS51077"/>
    </source>
</evidence>
<organism evidence="9 10">
    <name type="scientific">Marihabitans asiaticum</name>
    <dbReference type="NCBI Taxonomy" id="415218"/>
    <lineage>
        <taxon>Bacteria</taxon>
        <taxon>Bacillati</taxon>
        <taxon>Actinomycetota</taxon>
        <taxon>Actinomycetes</taxon>
        <taxon>Micrococcales</taxon>
        <taxon>Intrasporangiaceae</taxon>
        <taxon>Marihabitans</taxon>
    </lineage>
</organism>
<keyword evidence="2" id="KW-0805">Transcription regulation</keyword>
<protein>
    <recommendedName>
        <fullName evidence="6">Glycerol operon regulatory protein</fullName>
    </recommendedName>
</protein>
<dbReference type="Gene3D" id="3.30.450.40">
    <property type="match status" value="1"/>
</dbReference>
<evidence type="ECO:0000256" key="5">
    <source>
        <dbReference type="ARBA" id="ARBA00058938"/>
    </source>
</evidence>
<dbReference type="FunFam" id="1.10.10.10:FF:000056">
    <property type="entry name" value="IclR family transcriptional regulator"/>
    <property type="match status" value="1"/>
</dbReference>
<dbReference type="Pfam" id="PF01614">
    <property type="entry name" value="IclR_C"/>
    <property type="match status" value="1"/>
</dbReference>
<accession>A0A560WFY4</accession>
<feature type="domain" description="HTH iclR-type" evidence="7">
    <location>
        <begin position="32"/>
        <end position="93"/>
    </location>
</feature>